<evidence type="ECO:0000256" key="4">
    <source>
        <dbReference type="HAMAP-Rule" id="MF_00434"/>
    </source>
</evidence>
<proteinExistence type="inferred from homology"/>
<dbReference type="Gene3D" id="3.30.1360.20">
    <property type="entry name" value="Transcriptional coactivator/pterin dehydratase"/>
    <property type="match status" value="1"/>
</dbReference>
<sequence length="122" mass="14115">MAAQLADEPCEACTSEDEPLTEAEYAEYLAEIDGEVWEVVDDHHLEGTYAFDDFRDALEFTYEIGELAEEEWHHPDLHLAWGEVRVEMWTHKIDGLHKTDFVMAARMDRIHEQYAPDATSES</sequence>
<protein>
    <recommendedName>
        <fullName evidence="4">Putative pterin-4-alpha-carbinolamine dehydratase</fullName>
        <shortName evidence="4">PHS</shortName>
        <ecNumber evidence="4">4.2.1.96</ecNumber>
    </recommendedName>
    <alternativeName>
        <fullName evidence="4">4-alpha-hydroxy-tetrahydropterin dehydratase</fullName>
    </alternativeName>
    <alternativeName>
        <fullName evidence="4">Pterin carbinolamine dehydratase</fullName>
        <shortName evidence="4">PCD</shortName>
    </alternativeName>
</protein>
<gene>
    <name evidence="5" type="ORF">C2R22_05365</name>
</gene>
<evidence type="ECO:0000256" key="1">
    <source>
        <dbReference type="ARBA" id="ARBA00001554"/>
    </source>
</evidence>
<organism evidence="5 6">
    <name type="scientific">Salinigranum rubrum</name>
    <dbReference type="NCBI Taxonomy" id="755307"/>
    <lineage>
        <taxon>Archaea</taxon>
        <taxon>Methanobacteriati</taxon>
        <taxon>Methanobacteriota</taxon>
        <taxon>Stenosarchaea group</taxon>
        <taxon>Halobacteria</taxon>
        <taxon>Halobacteriales</taxon>
        <taxon>Haloferacaceae</taxon>
        <taxon>Salinigranum</taxon>
    </lineage>
</organism>
<evidence type="ECO:0000256" key="3">
    <source>
        <dbReference type="ARBA" id="ARBA00023239"/>
    </source>
</evidence>
<dbReference type="EC" id="4.2.1.96" evidence="4"/>
<dbReference type="EMBL" id="CP026309">
    <property type="protein sequence ID" value="AUV81157.1"/>
    <property type="molecule type" value="Genomic_DNA"/>
</dbReference>
<dbReference type="InterPro" id="IPR050376">
    <property type="entry name" value="Pterin-4-alpha-carb_dehyd"/>
</dbReference>
<evidence type="ECO:0000313" key="5">
    <source>
        <dbReference type="EMBL" id="AUV81157.1"/>
    </source>
</evidence>
<dbReference type="GeneID" id="35591497"/>
<dbReference type="HAMAP" id="MF_00434">
    <property type="entry name" value="Pterin_4_alpha"/>
    <property type="match status" value="1"/>
</dbReference>
<dbReference type="RefSeq" id="WP_103424845.1">
    <property type="nucleotide sequence ID" value="NZ_CP026309.1"/>
</dbReference>
<name>A0A2I8VGU4_9EURY</name>
<dbReference type="PANTHER" id="PTHR42805">
    <property type="entry name" value="PTERIN-4-ALPHA-CARBINOLAMINE DEHYDRATASE-RELATED"/>
    <property type="match status" value="1"/>
</dbReference>
<dbReference type="GO" id="GO:0006729">
    <property type="term" value="P:tetrahydrobiopterin biosynthetic process"/>
    <property type="evidence" value="ECO:0007669"/>
    <property type="project" value="InterPro"/>
</dbReference>
<comment type="similarity">
    <text evidence="2 4">Belongs to the pterin-4-alpha-carbinolamine dehydratase family.</text>
</comment>
<dbReference type="GO" id="GO:0008124">
    <property type="term" value="F:4-alpha-hydroxytetrahydrobiopterin dehydratase activity"/>
    <property type="evidence" value="ECO:0007669"/>
    <property type="project" value="UniProtKB-UniRule"/>
</dbReference>
<dbReference type="InterPro" id="IPR036428">
    <property type="entry name" value="PCD_sf"/>
</dbReference>
<dbReference type="PANTHER" id="PTHR42805:SF1">
    <property type="entry name" value="PTERIN-4-ALPHA-CARBINOLAMINE DEHYDRATASE-RELATED"/>
    <property type="match status" value="1"/>
</dbReference>
<dbReference type="CDD" id="cd00913">
    <property type="entry name" value="PCD_DCoH_subfamily_a"/>
    <property type="match status" value="1"/>
</dbReference>
<evidence type="ECO:0000256" key="2">
    <source>
        <dbReference type="ARBA" id="ARBA00006472"/>
    </source>
</evidence>
<reference evidence="5 6" key="1">
    <citation type="submission" date="2018-01" db="EMBL/GenBank/DDBJ databases">
        <title>Complete genome sequence of Salinigranum rubrum GX10T, an extremely halophilic archaeon isolated from a marine solar saltern.</title>
        <authorList>
            <person name="Han S."/>
        </authorList>
    </citation>
    <scope>NUCLEOTIDE SEQUENCE [LARGE SCALE GENOMIC DNA]</scope>
    <source>
        <strain evidence="5 6">GX10</strain>
    </source>
</reference>
<dbReference type="Proteomes" id="UP000236584">
    <property type="component" value="Chromosome"/>
</dbReference>
<keyword evidence="6" id="KW-1185">Reference proteome</keyword>
<evidence type="ECO:0000313" key="6">
    <source>
        <dbReference type="Proteomes" id="UP000236584"/>
    </source>
</evidence>
<accession>A0A2I8VGU4</accession>
<dbReference type="AlphaFoldDB" id="A0A2I8VGU4"/>
<dbReference type="OrthoDB" id="10495at2157"/>
<dbReference type="KEGG" id="srub:C2R22_05365"/>
<dbReference type="Pfam" id="PF01329">
    <property type="entry name" value="Pterin_4a"/>
    <property type="match status" value="1"/>
</dbReference>
<keyword evidence="3 4" id="KW-0456">Lyase</keyword>
<dbReference type="SUPFAM" id="SSF55248">
    <property type="entry name" value="PCD-like"/>
    <property type="match status" value="1"/>
</dbReference>
<dbReference type="InterPro" id="IPR001533">
    <property type="entry name" value="Pterin_deHydtase"/>
</dbReference>
<comment type="catalytic activity">
    <reaction evidence="1 4">
        <text>(4aS,6R)-4a-hydroxy-L-erythro-5,6,7,8-tetrahydrobiopterin = (6R)-L-erythro-6,7-dihydrobiopterin + H2O</text>
        <dbReference type="Rhea" id="RHEA:11920"/>
        <dbReference type="ChEBI" id="CHEBI:15377"/>
        <dbReference type="ChEBI" id="CHEBI:15642"/>
        <dbReference type="ChEBI" id="CHEBI:43120"/>
        <dbReference type="EC" id="4.2.1.96"/>
    </reaction>
</comment>